<sequence>MAIVPKHIHNLAMLSLGASDVTTWRQVKTQSHLATWAAYKASKWAWLAGVTQRRAAAVALRTMEGSRRPGADGAT</sequence>
<protein>
    <submittedName>
        <fullName evidence="1">Jg9912 protein</fullName>
    </submittedName>
</protein>
<comment type="caution">
    <text evidence="1">The sequence shown here is derived from an EMBL/GenBank/DDBJ whole genome shotgun (WGS) entry which is preliminary data.</text>
</comment>
<accession>A0A8S4RB08</accession>
<gene>
    <name evidence="1" type="primary">jg9912</name>
    <name evidence="1" type="ORF">PAEG_LOCUS11909</name>
</gene>
<name>A0A8S4RB08_9NEOP</name>
<organism evidence="1 2">
    <name type="scientific">Pararge aegeria aegeria</name>
    <dbReference type="NCBI Taxonomy" id="348720"/>
    <lineage>
        <taxon>Eukaryota</taxon>
        <taxon>Metazoa</taxon>
        <taxon>Ecdysozoa</taxon>
        <taxon>Arthropoda</taxon>
        <taxon>Hexapoda</taxon>
        <taxon>Insecta</taxon>
        <taxon>Pterygota</taxon>
        <taxon>Neoptera</taxon>
        <taxon>Endopterygota</taxon>
        <taxon>Lepidoptera</taxon>
        <taxon>Glossata</taxon>
        <taxon>Ditrysia</taxon>
        <taxon>Papilionoidea</taxon>
        <taxon>Nymphalidae</taxon>
        <taxon>Satyrinae</taxon>
        <taxon>Satyrini</taxon>
        <taxon>Parargina</taxon>
        <taxon>Pararge</taxon>
    </lineage>
</organism>
<evidence type="ECO:0000313" key="2">
    <source>
        <dbReference type="Proteomes" id="UP000838756"/>
    </source>
</evidence>
<proteinExistence type="predicted"/>
<keyword evidence="2" id="KW-1185">Reference proteome</keyword>
<reference evidence="1" key="1">
    <citation type="submission" date="2022-03" db="EMBL/GenBank/DDBJ databases">
        <authorList>
            <person name="Lindestad O."/>
        </authorList>
    </citation>
    <scope>NUCLEOTIDE SEQUENCE</scope>
</reference>
<dbReference type="AlphaFoldDB" id="A0A8S4RB08"/>
<dbReference type="Proteomes" id="UP000838756">
    <property type="component" value="Unassembled WGS sequence"/>
</dbReference>
<evidence type="ECO:0000313" key="1">
    <source>
        <dbReference type="EMBL" id="CAH2234010.1"/>
    </source>
</evidence>
<dbReference type="EMBL" id="CAKXAJ010025020">
    <property type="protein sequence ID" value="CAH2234010.1"/>
    <property type="molecule type" value="Genomic_DNA"/>
</dbReference>